<evidence type="ECO:0000313" key="6">
    <source>
        <dbReference type="EMBL" id="ORI06677.1"/>
    </source>
</evidence>
<feature type="chain" id="PRO_5012145641" evidence="4">
    <location>
        <begin position="20"/>
        <end position="511"/>
    </location>
</feature>
<dbReference type="InterPro" id="IPR030678">
    <property type="entry name" value="Peptide/Ni-bd"/>
</dbReference>
<dbReference type="GO" id="GO:0043190">
    <property type="term" value="C:ATP-binding cassette (ABC) transporter complex"/>
    <property type="evidence" value="ECO:0007669"/>
    <property type="project" value="InterPro"/>
</dbReference>
<gene>
    <name evidence="6" type="ORF">A3835_07915</name>
</gene>
<keyword evidence="2" id="KW-0813">Transport</keyword>
<evidence type="ECO:0000256" key="4">
    <source>
        <dbReference type="SAM" id="SignalP"/>
    </source>
</evidence>
<dbReference type="PIRSF" id="PIRSF002741">
    <property type="entry name" value="MppA"/>
    <property type="match status" value="1"/>
</dbReference>
<dbReference type="InterPro" id="IPR039424">
    <property type="entry name" value="SBP_5"/>
</dbReference>
<proteinExistence type="inferred from homology"/>
<evidence type="ECO:0000313" key="7">
    <source>
        <dbReference type="Proteomes" id="UP000192671"/>
    </source>
</evidence>
<comment type="caution">
    <text evidence="6">The sequence shown here is derived from an EMBL/GenBank/DDBJ whole genome shotgun (WGS) entry which is preliminary data.</text>
</comment>
<dbReference type="AlphaFoldDB" id="A0A1X0U0Y7"/>
<evidence type="ECO:0000256" key="2">
    <source>
        <dbReference type="ARBA" id="ARBA00022448"/>
    </source>
</evidence>
<name>A0A1X0U0Y7_9BACT</name>
<dbReference type="GO" id="GO:0030288">
    <property type="term" value="C:outer membrane-bounded periplasmic space"/>
    <property type="evidence" value="ECO:0007669"/>
    <property type="project" value="UniProtKB-ARBA"/>
</dbReference>
<feature type="signal peptide" evidence="4">
    <location>
        <begin position="1"/>
        <end position="19"/>
    </location>
</feature>
<evidence type="ECO:0000259" key="5">
    <source>
        <dbReference type="Pfam" id="PF00496"/>
    </source>
</evidence>
<dbReference type="EMBL" id="LVWL01000021">
    <property type="protein sequence ID" value="ORI06677.1"/>
    <property type="molecule type" value="Genomic_DNA"/>
</dbReference>
<dbReference type="GO" id="GO:1904680">
    <property type="term" value="F:peptide transmembrane transporter activity"/>
    <property type="evidence" value="ECO:0007669"/>
    <property type="project" value="TreeGrafter"/>
</dbReference>
<evidence type="ECO:0000256" key="3">
    <source>
        <dbReference type="ARBA" id="ARBA00022729"/>
    </source>
</evidence>
<dbReference type="InterPro" id="IPR000914">
    <property type="entry name" value="SBP_5_dom"/>
</dbReference>
<dbReference type="PANTHER" id="PTHR30290">
    <property type="entry name" value="PERIPLASMIC BINDING COMPONENT OF ABC TRANSPORTER"/>
    <property type="match status" value="1"/>
</dbReference>
<feature type="domain" description="Solute-binding protein family 5" evidence="5">
    <location>
        <begin position="63"/>
        <end position="415"/>
    </location>
</feature>
<keyword evidence="3 4" id="KW-0732">Signal</keyword>
<dbReference type="Pfam" id="PF00496">
    <property type="entry name" value="SBP_bac_5"/>
    <property type="match status" value="1"/>
</dbReference>
<dbReference type="Gene3D" id="3.40.190.10">
    <property type="entry name" value="Periplasmic binding protein-like II"/>
    <property type="match status" value="1"/>
</dbReference>
<evidence type="ECO:0000256" key="1">
    <source>
        <dbReference type="ARBA" id="ARBA00005695"/>
    </source>
</evidence>
<protein>
    <submittedName>
        <fullName evidence="6">Peptide ABC transporter substrate-binding protein</fullName>
    </submittedName>
</protein>
<dbReference type="CDD" id="cd08518">
    <property type="entry name" value="PBP2_NikA_DppA_OppA_like_19"/>
    <property type="match status" value="1"/>
</dbReference>
<organism evidence="6 7">
    <name type="scientific">Campylobacter concisus</name>
    <dbReference type="NCBI Taxonomy" id="199"/>
    <lineage>
        <taxon>Bacteria</taxon>
        <taxon>Pseudomonadati</taxon>
        <taxon>Campylobacterota</taxon>
        <taxon>Epsilonproteobacteria</taxon>
        <taxon>Campylobacterales</taxon>
        <taxon>Campylobacteraceae</taxon>
        <taxon>Campylobacter</taxon>
    </lineage>
</organism>
<dbReference type="SUPFAM" id="SSF53850">
    <property type="entry name" value="Periplasmic binding protein-like II"/>
    <property type="match status" value="1"/>
</dbReference>
<dbReference type="PANTHER" id="PTHR30290:SF9">
    <property type="entry name" value="OLIGOPEPTIDE-BINDING PROTEIN APPA"/>
    <property type="match status" value="1"/>
</dbReference>
<dbReference type="Gene3D" id="3.10.105.10">
    <property type="entry name" value="Dipeptide-binding Protein, Domain 3"/>
    <property type="match status" value="1"/>
</dbReference>
<dbReference type="Gene3D" id="3.90.76.10">
    <property type="entry name" value="Dipeptide-binding Protein, Domain 1"/>
    <property type="match status" value="1"/>
</dbReference>
<sequence>MVKKFLFVFFLLFSTYLYANESKVVVAIEEQTPRINPLYDEDHDPTLSLVFSGLTSHDENSHVVPELAKSWQVSNDELEYVFELRDDAFWHDGVKFSAKDVKFTIEAAQDKKLNAPAISNYEVVKSVEILGDYKVKITLNEPFPPFLDALSFGVLPEHILKGKDISTDKFNEAPVGTGAYKLVKWKKDESLEFAANEKFYNGEPKIKRVFFKIVGDENLRLVGLKSGEIDVALISPTGVNFIKDDKKLSLLKFKSADYRALMFNFNDPLFQDKNVRIALNYAVNKDEIVKNLFHGYASVANNPIEKSFANDGEFKFSYDPQKAKELLEKSGFKKNKAGFFEKDGKELGFDIYAFNNDILRVNLAKILSSEFEKFGVRAKAYAKPRTAFSISKVDSFVIGWGSPFDPDFHTYRIFGGFADIDVNENGWNFSHYKDANVDLALKNARYTKDLELRKKYYKEFLKALFENPPYIFIAYLDYPLVFNNKISGIKTQILGHHGAGFLWNIREWQVK</sequence>
<accession>A0A1X0U0Y7</accession>
<reference evidence="6 7" key="1">
    <citation type="journal article" date="2017" name="Gene Rep">
        <title>The ribosomal RNA operon (rrn) of Campylobacter concisus supports molecular typing to genomospecies level.</title>
        <authorList>
            <person name="Huq M."/>
            <person name="Van T.T.H."/>
            <person name="Gurtler V."/>
            <person name="Elshagmani E."/>
            <person name="Allemailem K.S."/>
            <person name="Smooker P.M."/>
            <person name="Istivan T.S."/>
        </authorList>
    </citation>
    <scope>NUCLEOTIDE SEQUENCE [LARGE SCALE GENOMIC DNA]</scope>
    <source>
        <strain evidence="6 7">RCH 26</strain>
    </source>
</reference>
<comment type="similarity">
    <text evidence="1">Belongs to the bacterial solute-binding protein 5 family.</text>
</comment>
<dbReference type="Proteomes" id="UP000192671">
    <property type="component" value="Unassembled WGS sequence"/>
</dbReference>
<dbReference type="GO" id="GO:0015833">
    <property type="term" value="P:peptide transport"/>
    <property type="evidence" value="ECO:0007669"/>
    <property type="project" value="TreeGrafter"/>
</dbReference>